<organism evidence="7 8">
    <name type="scientific">Mucilaginibacter limnophilus</name>
    <dbReference type="NCBI Taxonomy" id="1932778"/>
    <lineage>
        <taxon>Bacteria</taxon>
        <taxon>Pseudomonadati</taxon>
        <taxon>Bacteroidota</taxon>
        <taxon>Sphingobacteriia</taxon>
        <taxon>Sphingobacteriales</taxon>
        <taxon>Sphingobacteriaceae</taxon>
        <taxon>Mucilaginibacter</taxon>
    </lineage>
</organism>
<dbReference type="AlphaFoldDB" id="A0A437MSQ7"/>
<dbReference type="Pfam" id="PF07980">
    <property type="entry name" value="SusD_RagB"/>
    <property type="match status" value="1"/>
</dbReference>
<keyword evidence="4" id="KW-0472">Membrane</keyword>
<sequence>MKHINKYIAGIAIAALSLSACKKDFLDRQSQTAIGDGFFFNNEKDLQLYTNGLYNFPGWGIYNDDRSTDNAGTTGATEIKNIMIGNPSASTILSGWDWGQLRRANYFLENFRKAPVSEDVLNHYEGVARFFRAMFYIGKVKRYSDVPWYDKTMNVDDTELLMKPRDPRAFVVDKIMEDLAFAAEHVNLTGVSGTLNDGSINRWIVKAYQAKFALYEGTYRKYHSELNLAGTANTFLQLARDVSKEIIDGGKYAVYNTGNPDVDYLNLFNQEDLSGNKEAMLTTFSQNGLRNSGWSETVFGNYEVFPTKDLLQDYLMEDGSYYTSQSNYNTFSFVKEFENRDPRLSQTYAYPGFVLLNVGTYSQGGGLYVQQLAKNFSGYHQIKGFVNDPSDAVQQNLDVPVLRYAEILLAFAEAKAELGELTQSDLDISVNLLRDRVGMVHMTVNPPLDPVQNAKYPMASSSQKSVLLEIRRERRIELALEGYRFDDLMRWNAGKLLEKEQEGIYFSGLGKHDLTGDGVGDIILLPNSESIPAVKEKNELGVEYRYYRAGSFGQDAGVFLKNGTSGTVQTIADNGTFQEPKYYYRPIPQNQVQLNPNLKQIFGW</sequence>
<evidence type="ECO:0000256" key="2">
    <source>
        <dbReference type="ARBA" id="ARBA00006275"/>
    </source>
</evidence>
<accession>A0A437MSQ7</accession>
<dbReference type="InterPro" id="IPR011990">
    <property type="entry name" value="TPR-like_helical_dom_sf"/>
</dbReference>
<evidence type="ECO:0000259" key="6">
    <source>
        <dbReference type="Pfam" id="PF07980"/>
    </source>
</evidence>
<keyword evidence="5" id="KW-0998">Cell outer membrane</keyword>
<evidence type="ECO:0000256" key="1">
    <source>
        <dbReference type="ARBA" id="ARBA00004442"/>
    </source>
</evidence>
<dbReference type="Gene3D" id="1.25.40.390">
    <property type="match status" value="1"/>
</dbReference>
<dbReference type="RefSeq" id="WP_127705088.1">
    <property type="nucleotide sequence ID" value="NZ_SACK01000004.1"/>
</dbReference>
<dbReference type="OrthoDB" id="5694214at2"/>
<dbReference type="EMBL" id="SACK01000004">
    <property type="protein sequence ID" value="RVU00683.1"/>
    <property type="molecule type" value="Genomic_DNA"/>
</dbReference>
<dbReference type="InterPro" id="IPR012944">
    <property type="entry name" value="SusD_RagB_dom"/>
</dbReference>
<comment type="caution">
    <text evidence="7">The sequence shown here is derived from an EMBL/GenBank/DDBJ whole genome shotgun (WGS) entry which is preliminary data.</text>
</comment>
<keyword evidence="3" id="KW-0732">Signal</keyword>
<dbReference type="PROSITE" id="PS51257">
    <property type="entry name" value="PROKAR_LIPOPROTEIN"/>
    <property type="match status" value="1"/>
</dbReference>
<name>A0A437MSQ7_9SPHI</name>
<dbReference type="SUPFAM" id="SSF48452">
    <property type="entry name" value="TPR-like"/>
    <property type="match status" value="1"/>
</dbReference>
<keyword evidence="8" id="KW-1185">Reference proteome</keyword>
<proteinExistence type="inferred from homology"/>
<dbReference type="Proteomes" id="UP000282759">
    <property type="component" value="Unassembled WGS sequence"/>
</dbReference>
<evidence type="ECO:0000256" key="4">
    <source>
        <dbReference type="ARBA" id="ARBA00023136"/>
    </source>
</evidence>
<evidence type="ECO:0000256" key="5">
    <source>
        <dbReference type="ARBA" id="ARBA00023237"/>
    </source>
</evidence>
<comment type="similarity">
    <text evidence="2">Belongs to the SusD family.</text>
</comment>
<gene>
    <name evidence="7" type="ORF">EOD41_11845</name>
</gene>
<evidence type="ECO:0000313" key="7">
    <source>
        <dbReference type="EMBL" id="RVU00683.1"/>
    </source>
</evidence>
<dbReference type="GO" id="GO:0009279">
    <property type="term" value="C:cell outer membrane"/>
    <property type="evidence" value="ECO:0007669"/>
    <property type="project" value="UniProtKB-SubCell"/>
</dbReference>
<feature type="domain" description="RagB/SusD" evidence="6">
    <location>
        <begin position="300"/>
        <end position="604"/>
    </location>
</feature>
<comment type="subcellular location">
    <subcellularLocation>
        <location evidence="1">Cell outer membrane</location>
    </subcellularLocation>
</comment>
<evidence type="ECO:0000256" key="3">
    <source>
        <dbReference type="ARBA" id="ARBA00022729"/>
    </source>
</evidence>
<evidence type="ECO:0000313" key="8">
    <source>
        <dbReference type="Proteomes" id="UP000282759"/>
    </source>
</evidence>
<protein>
    <submittedName>
        <fullName evidence="7">RagB/SusD family nutrient uptake outer membrane protein</fullName>
    </submittedName>
</protein>
<reference evidence="7 8" key="1">
    <citation type="submission" date="2019-01" db="EMBL/GenBank/DDBJ databases">
        <authorList>
            <person name="Chen W.-M."/>
        </authorList>
    </citation>
    <scope>NUCLEOTIDE SEQUENCE [LARGE SCALE GENOMIC DNA]</scope>
    <source>
        <strain evidence="7 8">YBJ-36</strain>
    </source>
</reference>